<dbReference type="Pfam" id="PF07963">
    <property type="entry name" value="N_methyl"/>
    <property type="match status" value="1"/>
</dbReference>
<evidence type="ECO:0000313" key="2">
    <source>
        <dbReference type="EMBL" id="SJM95335.1"/>
    </source>
</evidence>
<protein>
    <submittedName>
        <fullName evidence="2">Putative Tfp pilus assembly protein, major pilin PilA</fullName>
    </submittedName>
</protein>
<gene>
    <name evidence="2" type="ORF">CRENPOLYSF1_670049</name>
</gene>
<reference evidence="3" key="1">
    <citation type="submission" date="2017-02" db="EMBL/GenBank/DDBJ databases">
        <authorList>
            <person name="Daims H."/>
        </authorList>
    </citation>
    <scope>NUCLEOTIDE SEQUENCE [LARGE SCALE GENOMIC DNA]</scope>
</reference>
<accession>A0A1R4HGI2</accession>
<dbReference type="InterPro" id="IPR012902">
    <property type="entry name" value="N_methyl_site"/>
</dbReference>
<proteinExistence type="predicted"/>
<keyword evidence="1" id="KW-0472">Membrane</keyword>
<dbReference type="OrthoDB" id="5570404at2"/>
<keyword evidence="3" id="KW-1185">Reference proteome</keyword>
<dbReference type="AlphaFoldDB" id="A0A1R4HGI2"/>
<dbReference type="SUPFAM" id="SSF54523">
    <property type="entry name" value="Pili subunits"/>
    <property type="match status" value="1"/>
</dbReference>
<evidence type="ECO:0000313" key="3">
    <source>
        <dbReference type="Proteomes" id="UP000195667"/>
    </source>
</evidence>
<organism evidence="2 3">
    <name type="scientific">Crenothrix polyspora</name>
    <dbReference type="NCBI Taxonomy" id="360316"/>
    <lineage>
        <taxon>Bacteria</taxon>
        <taxon>Pseudomonadati</taxon>
        <taxon>Pseudomonadota</taxon>
        <taxon>Gammaproteobacteria</taxon>
        <taxon>Methylococcales</taxon>
        <taxon>Crenotrichaceae</taxon>
        <taxon>Crenothrix</taxon>
    </lineage>
</organism>
<keyword evidence="1" id="KW-0812">Transmembrane</keyword>
<name>A0A1R4HGI2_9GAMM</name>
<dbReference type="EMBL" id="FUKI01000145">
    <property type="protein sequence ID" value="SJM95335.1"/>
    <property type="molecule type" value="Genomic_DNA"/>
</dbReference>
<sequence length="153" mass="16145">MVGRRRIDAVKQRGFTIIELVITLVIAGIVIAMATPIMRSSIAEHRALAMVAALKTDFEWARNNALSTNQGVNVSIASNTVCEWSISAIHQMTTANLANYNGVACVFSGLPPVFNGMGFSTAGAFTATISATGTSRAWLLTLLGSGDLTVKAQ</sequence>
<feature type="transmembrane region" description="Helical" evidence="1">
    <location>
        <begin position="20"/>
        <end position="38"/>
    </location>
</feature>
<dbReference type="InterPro" id="IPR045584">
    <property type="entry name" value="Pilin-like"/>
</dbReference>
<dbReference type="Proteomes" id="UP000195667">
    <property type="component" value="Unassembled WGS sequence"/>
</dbReference>
<keyword evidence="1" id="KW-1133">Transmembrane helix</keyword>
<dbReference type="Gene3D" id="3.30.700.10">
    <property type="entry name" value="Glycoprotein, Type 4 Pilin"/>
    <property type="match status" value="1"/>
</dbReference>
<evidence type="ECO:0000256" key="1">
    <source>
        <dbReference type="SAM" id="Phobius"/>
    </source>
</evidence>
<dbReference type="NCBIfam" id="TIGR02532">
    <property type="entry name" value="IV_pilin_GFxxxE"/>
    <property type="match status" value="1"/>
</dbReference>